<feature type="domain" description="MGAT4 conserved region" evidence="1">
    <location>
        <begin position="92"/>
        <end position="349"/>
    </location>
</feature>
<dbReference type="KEGG" id="dvi:26531178"/>
<proteinExistence type="predicted"/>
<dbReference type="OrthoDB" id="2016523at2759"/>
<keyword evidence="3" id="KW-1185">Reference proteome</keyword>
<dbReference type="Proteomes" id="UP000008792">
    <property type="component" value="Unassembled WGS sequence"/>
</dbReference>
<sequence>MRIINFRIIIILCALLTFLLIYLTTLPREPLPATIEEKVVNHTKRLANYSQSQRSMVKDTYQTITVVKQRTDPLWQRILQESPLLLGSSYSKGRTGVQYVLGVPTVRRVGQNYLLETVAHLIEKLSDYQRNNCLIVIYIGETDSQIVESKWKEISDSFGYHLDDGLIDVISPPVNYYPDFESLYITLHDDPNRVRWRTKQVMDYMYLMTYASSRGSYYLQLEDDIEPTVGYLDYIIQLEALHTHFRLDHHRGWIVLSFSELGFIGKLFHVDEIKPFLAHVQNFYNDQPIDWLLYSYVKLRTCPWDSFNTADCERDFFMNYIRATQSQFQHIGVESSLRSKEQKLRDERYERNSGQQPMAHLRRPLNLVTSHTHTFLQDRRHFKPGETFMWSYVPQVSLLMRYLLSHLNDFSQIKIGSGCRRENDSFSELTVNLYKKVPKVDESKKRRFGFLLSYSHQTEVGHPHILYFYMTENAMESNESNWIGRFNWTNKGTSLHIDLCVKIWFLLWCLS</sequence>
<dbReference type="InterPro" id="IPR057279">
    <property type="entry name" value="MGAT4"/>
</dbReference>
<dbReference type="InParanoid" id="A0A0Q9WVY2"/>
<dbReference type="EMBL" id="CH940647">
    <property type="protein sequence ID" value="KRF84971.1"/>
    <property type="molecule type" value="Genomic_DNA"/>
</dbReference>
<evidence type="ECO:0000313" key="3">
    <source>
        <dbReference type="Proteomes" id="UP000008792"/>
    </source>
</evidence>
<dbReference type="Pfam" id="PF04666">
    <property type="entry name" value="MGAT4_cons"/>
    <property type="match status" value="1"/>
</dbReference>
<dbReference type="PANTHER" id="PTHR12062">
    <property type="entry name" value="N-ACETYLGLUCOSAMINYLTRANSFERASE VI"/>
    <property type="match status" value="1"/>
</dbReference>
<evidence type="ECO:0000313" key="2">
    <source>
        <dbReference type="EMBL" id="KRF84971.1"/>
    </source>
</evidence>
<dbReference type="FunCoup" id="A0A0Q9WVY2">
    <property type="interactions" value="43"/>
</dbReference>
<gene>
    <name evidence="2" type="primary">Dvir\GJ26408</name>
    <name evidence="2" type="ORF">Dvir_GJ26408</name>
</gene>
<dbReference type="GO" id="GO:0006487">
    <property type="term" value="P:protein N-linked glycosylation"/>
    <property type="evidence" value="ECO:0007669"/>
    <property type="project" value="TreeGrafter"/>
</dbReference>
<dbReference type="AlphaFoldDB" id="A0A0Q9WVY2"/>
<dbReference type="PANTHER" id="PTHR12062:SF0">
    <property type="entry name" value="ALPHA-1,3-MANNOSYL-GLYCOPROTEIN 4-BETA-N-ACETYLGLUCOSAMINYLTRANSFERASE B"/>
    <property type="match status" value="1"/>
</dbReference>
<protein>
    <recommendedName>
        <fullName evidence="1">MGAT4 conserved region domain-containing protein</fullName>
    </recommendedName>
</protein>
<reference evidence="2 3" key="1">
    <citation type="journal article" date="2007" name="Nature">
        <title>Evolution of genes and genomes on the Drosophila phylogeny.</title>
        <authorList>
            <consortium name="Drosophila 12 Genomes Consortium"/>
            <person name="Clark A.G."/>
            <person name="Eisen M.B."/>
            <person name="Smith D.R."/>
            <person name="Bergman C.M."/>
            <person name="Oliver B."/>
            <person name="Markow T.A."/>
            <person name="Kaufman T.C."/>
            <person name="Kellis M."/>
            <person name="Gelbart W."/>
            <person name="Iyer V.N."/>
            <person name="Pollard D.A."/>
            <person name="Sackton T.B."/>
            <person name="Larracuente A.M."/>
            <person name="Singh N.D."/>
            <person name="Abad J.P."/>
            <person name="Abt D.N."/>
            <person name="Adryan B."/>
            <person name="Aguade M."/>
            <person name="Akashi H."/>
            <person name="Anderson W.W."/>
            <person name="Aquadro C.F."/>
            <person name="Ardell D.H."/>
            <person name="Arguello R."/>
            <person name="Artieri C.G."/>
            <person name="Barbash D.A."/>
            <person name="Barker D."/>
            <person name="Barsanti P."/>
            <person name="Batterham P."/>
            <person name="Batzoglou S."/>
            <person name="Begun D."/>
            <person name="Bhutkar A."/>
            <person name="Blanco E."/>
            <person name="Bosak S.A."/>
            <person name="Bradley R.K."/>
            <person name="Brand A.D."/>
            <person name="Brent M.R."/>
            <person name="Brooks A.N."/>
            <person name="Brown R.H."/>
            <person name="Butlin R.K."/>
            <person name="Caggese C."/>
            <person name="Calvi B.R."/>
            <person name="Bernardo de Carvalho A."/>
            <person name="Caspi A."/>
            <person name="Castrezana S."/>
            <person name="Celniker S.E."/>
            <person name="Chang J.L."/>
            <person name="Chapple C."/>
            <person name="Chatterji S."/>
            <person name="Chinwalla A."/>
            <person name="Civetta A."/>
            <person name="Clifton S.W."/>
            <person name="Comeron J.M."/>
            <person name="Costello J.C."/>
            <person name="Coyne J.A."/>
            <person name="Daub J."/>
            <person name="David R.G."/>
            <person name="Delcher A.L."/>
            <person name="Delehaunty K."/>
            <person name="Do C.B."/>
            <person name="Ebling H."/>
            <person name="Edwards K."/>
            <person name="Eickbush T."/>
            <person name="Evans J.D."/>
            <person name="Filipski A."/>
            <person name="Findeiss S."/>
            <person name="Freyhult E."/>
            <person name="Fulton L."/>
            <person name="Fulton R."/>
            <person name="Garcia A.C."/>
            <person name="Gardiner A."/>
            <person name="Garfield D.A."/>
            <person name="Garvin B.E."/>
            <person name="Gibson G."/>
            <person name="Gilbert D."/>
            <person name="Gnerre S."/>
            <person name="Godfrey J."/>
            <person name="Good R."/>
            <person name="Gotea V."/>
            <person name="Gravely B."/>
            <person name="Greenberg A.J."/>
            <person name="Griffiths-Jones S."/>
            <person name="Gross S."/>
            <person name="Guigo R."/>
            <person name="Gustafson E.A."/>
            <person name="Haerty W."/>
            <person name="Hahn M.W."/>
            <person name="Halligan D.L."/>
            <person name="Halpern A.L."/>
            <person name="Halter G.M."/>
            <person name="Han M.V."/>
            <person name="Heger A."/>
            <person name="Hillier L."/>
            <person name="Hinrichs A.S."/>
            <person name="Holmes I."/>
            <person name="Hoskins R.A."/>
            <person name="Hubisz M.J."/>
            <person name="Hultmark D."/>
            <person name="Huntley M.A."/>
            <person name="Jaffe D.B."/>
            <person name="Jagadeeshan S."/>
            <person name="Jeck W.R."/>
            <person name="Johnson J."/>
            <person name="Jones C.D."/>
            <person name="Jordan W.C."/>
            <person name="Karpen G.H."/>
            <person name="Kataoka E."/>
            <person name="Keightley P.D."/>
            <person name="Kheradpour P."/>
            <person name="Kirkness E.F."/>
            <person name="Koerich L.B."/>
            <person name="Kristiansen K."/>
            <person name="Kudrna D."/>
            <person name="Kulathinal R.J."/>
            <person name="Kumar S."/>
            <person name="Kwok R."/>
            <person name="Lander E."/>
            <person name="Langley C.H."/>
            <person name="Lapoint R."/>
            <person name="Lazzaro B.P."/>
            <person name="Lee S.J."/>
            <person name="Levesque L."/>
            <person name="Li R."/>
            <person name="Lin C.F."/>
            <person name="Lin M.F."/>
            <person name="Lindblad-Toh K."/>
            <person name="Llopart A."/>
            <person name="Long M."/>
            <person name="Low L."/>
            <person name="Lozovsky E."/>
            <person name="Lu J."/>
            <person name="Luo M."/>
            <person name="Machado C.A."/>
            <person name="Makalowski W."/>
            <person name="Marzo M."/>
            <person name="Matsuda M."/>
            <person name="Matzkin L."/>
            <person name="McAllister B."/>
            <person name="McBride C.S."/>
            <person name="McKernan B."/>
            <person name="McKernan K."/>
            <person name="Mendez-Lago M."/>
            <person name="Minx P."/>
            <person name="Mollenhauer M.U."/>
            <person name="Montooth K."/>
            <person name="Mount S.M."/>
            <person name="Mu X."/>
            <person name="Myers E."/>
            <person name="Negre B."/>
            <person name="Newfeld S."/>
            <person name="Nielsen R."/>
            <person name="Noor M.A."/>
            <person name="O'Grady P."/>
            <person name="Pachter L."/>
            <person name="Papaceit M."/>
            <person name="Parisi M.J."/>
            <person name="Parisi M."/>
            <person name="Parts L."/>
            <person name="Pedersen J.S."/>
            <person name="Pesole G."/>
            <person name="Phillippy A.M."/>
            <person name="Ponting C.P."/>
            <person name="Pop M."/>
            <person name="Porcelli D."/>
            <person name="Powell J.R."/>
            <person name="Prohaska S."/>
            <person name="Pruitt K."/>
            <person name="Puig M."/>
            <person name="Quesneville H."/>
            <person name="Ram K.R."/>
            <person name="Rand D."/>
            <person name="Rasmussen M.D."/>
            <person name="Reed L.K."/>
            <person name="Reenan R."/>
            <person name="Reily A."/>
            <person name="Remington K.A."/>
            <person name="Rieger T.T."/>
            <person name="Ritchie M.G."/>
            <person name="Robin C."/>
            <person name="Rogers Y.H."/>
            <person name="Rohde C."/>
            <person name="Rozas J."/>
            <person name="Rubenfield M.J."/>
            <person name="Ruiz A."/>
            <person name="Russo S."/>
            <person name="Salzberg S.L."/>
            <person name="Sanchez-Gracia A."/>
            <person name="Saranga D.J."/>
            <person name="Sato H."/>
            <person name="Schaeffer S.W."/>
            <person name="Schatz M.C."/>
            <person name="Schlenke T."/>
            <person name="Schwartz R."/>
            <person name="Segarra C."/>
            <person name="Singh R.S."/>
            <person name="Sirot L."/>
            <person name="Sirota M."/>
            <person name="Sisneros N.B."/>
            <person name="Smith C.D."/>
            <person name="Smith T.F."/>
            <person name="Spieth J."/>
            <person name="Stage D.E."/>
            <person name="Stark A."/>
            <person name="Stephan W."/>
            <person name="Strausberg R.L."/>
            <person name="Strempel S."/>
            <person name="Sturgill D."/>
            <person name="Sutton G."/>
            <person name="Sutton G.G."/>
            <person name="Tao W."/>
            <person name="Teichmann S."/>
            <person name="Tobari Y.N."/>
            <person name="Tomimura Y."/>
            <person name="Tsolas J.M."/>
            <person name="Valente V.L."/>
            <person name="Venter E."/>
            <person name="Venter J.C."/>
            <person name="Vicario S."/>
            <person name="Vieira F.G."/>
            <person name="Vilella A.J."/>
            <person name="Villasante A."/>
            <person name="Walenz B."/>
            <person name="Wang J."/>
            <person name="Wasserman M."/>
            <person name="Watts T."/>
            <person name="Wilson D."/>
            <person name="Wilson R.K."/>
            <person name="Wing R.A."/>
            <person name="Wolfner M.F."/>
            <person name="Wong A."/>
            <person name="Wong G.K."/>
            <person name="Wu C.I."/>
            <person name="Wu G."/>
            <person name="Yamamoto D."/>
            <person name="Yang H.P."/>
            <person name="Yang S.P."/>
            <person name="Yorke J.A."/>
            <person name="Yoshida K."/>
            <person name="Zdobnov E."/>
            <person name="Zhang P."/>
            <person name="Zhang Y."/>
            <person name="Zimin A.V."/>
            <person name="Baldwin J."/>
            <person name="Abdouelleil A."/>
            <person name="Abdulkadir J."/>
            <person name="Abebe A."/>
            <person name="Abera B."/>
            <person name="Abreu J."/>
            <person name="Acer S.C."/>
            <person name="Aftuck L."/>
            <person name="Alexander A."/>
            <person name="An P."/>
            <person name="Anderson E."/>
            <person name="Anderson S."/>
            <person name="Arachi H."/>
            <person name="Azer M."/>
            <person name="Bachantsang P."/>
            <person name="Barry A."/>
            <person name="Bayul T."/>
            <person name="Berlin A."/>
            <person name="Bessette D."/>
            <person name="Bloom T."/>
            <person name="Blye J."/>
            <person name="Boguslavskiy L."/>
            <person name="Bonnet C."/>
            <person name="Boukhgalter B."/>
            <person name="Bourzgui I."/>
            <person name="Brown A."/>
            <person name="Cahill P."/>
            <person name="Channer S."/>
            <person name="Cheshatsang Y."/>
            <person name="Chuda L."/>
            <person name="Citroen M."/>
            <person name="Collymore A."/>
            <person name="Cooke P."/>
            <person name="Costello M."/>
            <person name="D'Aco K."/>
            <person name="Daza R."/>
            <person name="De Haan G."/>
            <person name="DeGray S."/>
            <person name="DeMaso C."/>
            <person name="Dhargay N."/>
            <person name="Dooley K."/>
            <person name="Dooley E."/>
            <person name="Doricent M."/>
            <person name="Dorje P."/>
            <person name="Dorjee K."/>
            <person name="Dupes A."/>
            <person name="Elong R."/>
            <person name="Falk J."/>
            <person name="Farina A."/>
            <person name="Faro S."/>
            <person name="Ferguson D."/>
            <person name="Fisher S."/>
            <person name="Foley C.D."/>
            <person name="Franke A."/>
            <person name="Friedrich D."/>
            <person name="Gadbois L."/>
            <person name="Gearin G."/>
            <person name="Gearin C.R."/>
            <person name="Giannoukos G."/>
            <person name="Goode T."/>
            <person name="Graham J."/>
            <person name="Grandbois E."/>
            <person name="Grewal S."/>
            <person name="Gyaltsen K."/>
            <person name="Hafez N."/>
            <person name="Hagos B."/>
            <person name="Hall J."/>
            <person name="Henson C."/>
            <person name="Hollinger A."/>
            <person name="Honan T."/>
            <person name="Huard M.D."/>
            <person name="Hughes L."/>
            <person name="Hurhula B."/>
            <person name="Husby M.E."/>
            <person name="Kamat A."/>
            <person name="Kanga B."/>
            <person name="Kashin S."/>
            <person name="Khazanovich D."/>
            <person name="Kisner P."/>
            <person name="Lance K."/>
            <person name="Lara M."/>
            <person name="Lee W."/>
            <person name="Lennon N."/>
            <person name="Letendre F."/>
            <person name="LeVine R."/>
            <person name="Lipovsky A."/>
            <person name="Liu X."/>
            <person name="Liu J."/>
            <person name="Liu S."/>
            <person name="Lokyitsang T."/>
            <person name="Lokyitsang Y."/>
            <person name="Lubonja R."/>
            <person name="Lui A."/>
            <person name="MacDonald P."/>
            <person name="Magnisalis V."/>
            <person name="Maru K."/>
            <person name="Matthews C."/>
            <person name="McCusker W."/>
            <person name="McDonough S."/>
            <person name="Mehta T."/>
            <person name="Meldrim J."/>
            <person name="Meneus L."/>
            <person name="Mihai O."/>
            <person name="Mihalev A."/>
            <person name="Mihova T."/>
            <person name="Mittelman R."/>
            <person name="Mlenga V."/>
            <person name="Montmayeur A."/>
            <person name="Mulrain L."/>
            <person name="Navidi A."/>
            <person name="Naylor J."/>
            <person name="Negash T."/>
            <person name="Nguyen T."/>
            <person name="Nguyen N."/>
            <person name="Nicol R."/>
            <person name="Norbu C."/>
            <person name="Norbu N."/>
            <person name="Novod N."/>
            <person name="O'Neill B."/>
            <person name="Osman S."/>
            <person name="Markiewicz E."/>
            <person name="Oyono O.L."/>
            <person name="Patti C."/>
            <person name="Phunkhang P."/>
            <person name="Pierre F."/>
            <person name="Priest M."/>
            <person name="Raghuraman S."/>
            <person name="Rege F."/>
            <person name="Reyes R."/>
            <person name="Rise C."/>
            <person name="Rogov P."/>
            <person name="Ross K."/>
            <person name="Ryan E."/>
            <person name="Settipalli S."/>
            <person name="Shea T."/>
            <person name="Sherpa N."/>
            <person name="Shi L."/>
            <person name="Shih D."/>
            <person name="Sparrow T."/>
            <person name="Spaulding J."/>
            <person name="Stalker J."/>
            <person name="Stange-Thomann N."/>
            <person name="Stavropoulos S."/>
            <person name="Stone C."/>
            <person name="Strader C."/>
            <person name="Tesfaye S."/>
            <person name="Thomson T."/>
            <person name="Thoulutsang Y."/>
            <person name="Thoulutsang D."/>
            <person name="Topham K."/>
            <person name="Topping I."/>
            <person name="Tsamla T."/>
            <person name="Vassiliev H."/>
            <person name="Vo A."/>
            <person name="Wangchuk T."/>
            <person name="Wangdi T."/>
            <person name="Weiand M."/>
            <person name="Wilkinson J."/>
            <person name="Wilson A."/>
            <person name="Yadav S."/>
            <person name="Young G."/>
            <person name="Yu Q."/>
            <person name="Zembek L."/>
            <person name="Zhong D."/>
            <person name="Zimmer A."/>
            <person name="Zwirko Z."/>
            <person name="Jaffe D.B."/>
            <person name="Alvarez P."/>
            <person name="Brockman W."/>
            <person name="Butler J."/>
            <person name="Chin C."/>
            <person name="Gnerre S."/>
            <person name="Grabherr M."/>
            <person name="Kleber M."/>
            <person name="Mauceli E."/>
            <person name="MacCallum I."/>
        </authorList>
    </citation>
    <scope>NUCLEOTIDE SEQUENCE [LARGE SCALE GENOMIC DNA]</scope>
    <source>
        <strain evidence="3">Tucson 15010-1051.87</strain>
    </source>
</reference>
<evidence type="ECO:0000259" key="1">
    <source>
        <dbReference type="Pfam" id="PF04666"/>
    </source>
</evidence>
<name>A0A0Q9WVY2_DROVI</name>
<accession>A0A0Q9WVY2</accession>
<dbReference type="GO" id="GO:0008375">
    <property type="term" value="F:acetylglucosaminyltransferase activity"/>
    <property type="evidence" value="ECO:0007669"/>
    <property type="project" value="TreeGrafter"/>
</dbReference>
<dbReference type="InterPro" id="IPR006759">
    <property type="entry name" value="Glyco_transf_54"/>
</dbReference>
<organism evidence="2 3">
    <name type="scientific">Drosophila virilis</name>
    <name type="common">Fruit fly</name>
    <dbReference type="NCBI Taxonomy" id="7244"/>
    <lineage>
        <taxon>Eukaryota</taxon>
        <taxon>Metazoa</taxon>
        <taxon>Ecdysozoa</taxon>
        <taxon>Arthropoda</taxon>
        <taxon>Hexapoda</taxon>
        <taxon>Insecta</taxon>
        <taxon>Pterygota</taxon>
        <taxon>Neoptera</taxon>
        <taxon>Endopterygota</taxon>
        <taxon>Diptera</taxon>
        <taxon>Brachycera</taxon>
        <taxon>Muscomorpha</taxon>
        <taxon>Ephydroidea</taxon>
        <taxon>Drosophilidae</taxon>
        <taxon>Drosophila</taxon>
    </lineage>
</organism>